<evidence type="ECO:0000313" key="1">
    <source>
        <dbReference type="EMBL" id="KKG79796.1"/>
    </source>
</evidence>
<protein>
    <submittedName>
        <fullName evidence="1">Uncharacterized protein</fullName>
    </submittedName>
</protein>
<proteinExistence type="predicted"/>
<evidence type="ECO:0000313" key="2">
    <source>
        <dbReference type="Proteomes" id="UP000034817"/>
    </source>
</evidence>
<name>A0A0F8HSY8_METMZ</name>
<dbReference type="AlphaFoldDB" id="A0A0F8HSY8"/>
<comment type="caution">
    <text evidence="1">The sequence shown here is derived from an EMBL/GenBank/DDBJ whole genome shotgun (WGS) entry which is preliminary data.</text>
</comment>
<dbReference type="RefSeq" id="WP_048043329.1">
    <property type="nucleotide sequence ID" value="NZ_JJPP01000076.1"/>
</dbReference>
<accession>A0A0F8HSY8</accession>
<dbReference type="Proteomes" id="UP000034817">
    <property type="component" value="Unassembled WGS sequence"/>
</dbReference>
<gene>
    <name evidence="1" type="ORF">DU55_13035</name>
</gene>
<reference evidence="1 2" key="1">
    <citation type="journal article" date="2015" name="ISME J.">
        <title>Genomic and phenotypic differentiation among Methanosarcina mazei populations from Columbia River sediment.</title>
        <authorList>
            <person name="Youngblut N.D."/>
            <person name="Wirth J.S."/>
            <person name="Henriksen J.R."/>
            <person name="Smith M."/>
            <person name="Simon H."/>
            <person name="Metcalf W.W."/>
            <person name="Whitaker R.J."/>
        </authorList>
    </citation>
    <scope>NUCLEOTIDE SEQUENCE [LARGE SCALE GENOMIC DNA]</scope>
    <source>
        <strain evidence="1 2">3.H.A.2.4</strain>
    </source>
</reference>
<dbReference type="PATRIC" id="fig|2209.72.peg.2830"/>
<sequence>MPFNFLLTNNLLCNTSWVENGTKISMSPENGEKILFFKLDDGNNSISLKKALNMRNDNQSVCDLLVYYQKIDVNNTKKIMCFAEGKGTDIKHAVEQIQNTYRVFCGSLPKSILGQVIWTAYIQGNPGSSLKNTKELKNELICSGIKKCEIGKTKFEQFIRTV</sequence>
<dbReference type="GeneID" id="24864989"/>
<dbReference type="EMBL" id="JJPP01000076">
    <property type="protein sequence ID" value="KKG79796.1"/>
    <property type="molecule type" value="Genomic_DNA"/>
</dbReference>
<organism evidence="1 2">
    <name type="scientific">Methanosarcina mazei</name>
    <name type="common">Methanosarcina frisia</name>
    <dbReference type="NCBI Taxonomy" id="2209"/>
    <lineage>
        <taxon>Archaea</taxon>
        <taxon>Methanobacteriati</taxon>
        <taxon>Methanobacteriota</taxon>
        <taxon>Stenosarchaea group</taxon>
        <taxon>Methanomicrobia</taxon>
        <taxon>Methanosarcinales</taxon>
        <taxon>Methanosarcinaceae</taxon>
        <taxon>Methanosarcina</taxon>
    </lineage>
</organism>